<evidence type="ECO:0000313" key="2">
    <source>
        <dbReference type="EMBL" id="KAL2279044.1"/>
    </source>
</evidence>
<evidence type="ECO:0000313" key="3">
    <source>
        <dbReference type="Proteomes" id="UP001600888"/>
    </source>
</evidence>
<evidence type="ECO:0000256" key="1">
    <source>
        <dbReference type="SAM" id="MobiDB-lite"/>
    </source>
</evidence>
<feature type="region of interest" description="Disordered" evidence="1">
    <location>
        <begin position="1"/>
        <end position="32"/>
    </location>
</feature>
<organism evidence="2 3">
    <name type="scientific">Diaporthe vaccinii</name>
    <dbReference type="NCBI Taxonomy" id="105482"/>
    <lineage>
        <taxon>Eukaryota</taxon>
        <taxon>Fungi</taxon>
        <taxon>Dikarya</taxon>
        <taxon>Ascomycota</taxon>
        <taxon>Pezizomycotina</taxon>
        <taxon>Sordariomycetes</taxon>
        <taxon>Sordariomycetidae</taxon>
        <taxon>Diaporthales</taxon>
        <taxon>Diaporthaceae</taxon>
        <taxon>Diaporthe</taxon>
        <taxon>Diaporthe eres species complex</taxon>
    </lineage>
</organism>
<keyword evidence="3" id="KW-1185">Reference proteome</keyword>
<protein>
    <submittedName>
        <fullName evidence="2">Uncharacterized protein</fullName>
    </submittedName>
</protein>
<proteinExistence type="predicted"/>
<comment type="caution">
    <text evidence="2">The sequence shown here is derived from an EMBL/GenBank/DDBJ whole genome shotgun (WGS) entry which is preliminary data.</text>
</comment>
<name>A0ABR4E9C0_9PEZI</name>
<gene>
    <name evidence="2" type="ORF">FJTKL_14022</name>
</gene>
<dbReference type="EMBL" id="JBAWTH010000080">
    <property type="protein sequence ID" value="KAL2279044.1"/>
    <property type="molecule type" value="Genomic_DNA"/>
</dbReference>
<accession>A0ABR4E9C0</accession>
<sequence length="81" mass="8978">MAVPVTSSATPLLRKFREPPTPYHLSPPRRESNVEHLGGAESEWFFWALLKWLSGSLSMVTQPTSAYPDTLFSGQVCSGKL</sequence>
<reference evidence="2 3" key="1">
    <citation type="submission" date="2024-03" db="EMBL/GenBank/DDBJ databases">
        <title>A high-quality draft genome sequence of Diaporthe vaccinii, a causative agent of upright dieback and viscid rot disease in cranberry plants.</title>
        <authorList>
            <person name="Sarrasin M."/>
            <person name="Lang B.F."/>
            <person name="Burger G."/>
        </authorList>
    </citation>
    <scope>NUCLEOTIDE SEQUENCE [LARGE SCALE GENOMIC DNA]</scope>
    <source>
        <strain evidence="2 3">IS7</strain>
    </source>
</reference>
<dbReference type="Proteomes" id="UP001600888">
    <property type="component" value="Unassembled WGS sequence"/>
</dbReference>
<feature type="compositionally biased region" description="Polar residues" evidence="1">
    <location>
        <begin position="1"/>
        <end position="10"/>
    </location>
</feature>